<gene>
    <name evidence="3" type="ORF">JOE69_001520</name>
</gene>
<feature type="domain" description="CsbD-like" evidence="2">
    <location>
        <begin position="5"/>
        <end position="54"/>
    </location>
</feature>
<comment type="caution">
    <text evidence="3">The sequence shown here is derived from an EMBL/GenBank/DDBJ whole genome shotgun (WGS) entry which is preliminary data.</text>
</comment>
<protein>
    <submittedName>
        <fullName evidence="3">Uncharacterized protein YjbJ (UPF0337 family)</fullName>
    </submittedName>
</protein>
<evidence type="ECO:0000256" key="1">
    <source>
        <dbReference type="ARBA" id="ARBA00009129"/>
    </source>
</evidence>
<evidence type="ECO:0000313" key="3">
    <source>
        <dbReference type="EMBL" id="MDR6269282.1"/>
    </source>
</evidence>
<accession>A0ABU1JD08</accession>
<dbReference type="Proteomes" id="UP001185069">
    <property type="component" value="Unassembled WGS sequence"/>
</dbReference>
<dbReference type="SUPFAM" id="SSF69047">
    <property type="entry name" value="Hypothetical protein YjbJ"/>
    <property type="match status" value="1"/>
</dbReference>
<dbReference type="InterPro" id="IPR036629">
    <property type="entry name" value="YjbJ_sf"/>
</dbReference>
<dbReference type="Pfam" id="PF05532">
    <property type="entry name" value="CsbD"/>
    <property type="match status" value="1"/>
</dbReference>
<evidence type="ECO:0000259" key="2">
    <source>
        <dbReference type="Pfam" id="PF05532"/>
    </source>
</evidence>
<dbReference type="EMBL" id="JAVDQF010000001">
    <property type="protein sequence ID" value="MDR6269282.1"/>
    <property type="molecule type" value="Genomic_DNA"/>
</dbReference>
<evidence type="ECO:0000313" key="4">
    <source>
        <dbReference type="Proteomes" id="UP001185069"/>
    </source>
</evidence>
<dbReference type="Gene3D" id="1.10.1470.10">
    <property type="entry name" value="YjbJ"/>
    <property type="match status" value="1"/>
</dbReference>
<reference evidence="3 4" key="1">
    <citation type="submission" date="2023-07" db="EMBL/GenBank/DDBJ databases">
        <title>Sequencing the genomes of 1000 actinobacteria strains.</title>
        <authorList>
            <person name="Klenk H.-P."/>
        </authorList>
    </citation>
    <scope>NUCLEOTIDE SEQUENCE [LARGE SCALE GENOMIC DNA]</scope>
    <source>
        <strain evidence="3 4">DSM 14555</strain>
    </source>
</reference>
<sequence>MGIDDKAENKLQDLAGNAKEAAGNLTDNNELKAEGKADQAAAGAKDAVENVKDFAADAVENVKDFAQDAGANIKAAGEKLLDGFKKKD</sequence>
<comment type="similarity">
    <text evidence="1">Belongs to the UPF0337 (CsbD) family.</text>
</comment>
<organism evidence="3 4">
    <name type="scientific">Arthrobacter russicus</name>
    <dbReference type="NCBI Taxonomy" id="172040"/>
    <lineage>
        <taxon>Bacteria</taxon>
        <taxon>Bacillati</taxon>
        <taxon>Actinomycetota</taxon>
        <taxon>Actinomycetes</taxon>
        <taxon>Micrococcales</taxon>
        <taxon>Micrococcaceae</taxon>
        <taxon>Arthrobacter</taxon>
    </lineage>
</organism>
<dbReference type="RefSeq" id="WP_296364391.1">
    <property type="nucleotide sequence ID" value="NZ_BAAAHY010000001.1"/>
</dbReference>
<proteinExistence type="inferred from homology"/>
<keyword evidence="4" id="KW-1185">Reference proteome</keyword>
<name>A0ABU1JD08_9MICC</name>
<dbReference type="InterPro" id="IPR008462">
    <property type="entry name" value="CsbD"/>
</dbReference>